<feature type="coiled-coil region" evidence="8">
    <location>
        <begin position="64"/>
        <end position="91"/>
    </location>
</feature>
<evidence type="ECO:0000256" key="7">
    <source>
        <dbReference type="ARBA" id="ARBA00023242"/>
    </source>
</evidence>
<dbReference type="SMART" id="SM00906">
    <property type="entry name" value="Fungal_trans"/>
    <property type="match status" value="2"/>
</dbReference>
<evidence type="ECO:0000256" key="5">
    <source>
        <dbReference type="ARBA" id="ARBA00023125"/>
    </source>
</evidence>
<dbReference type="Pfam" id="PF04082">
    <property type="entry name" value="Fungal_trans"/>
    <property type="match status" value="1"/>
</dbReference>
<dbReference type="GeneID" id="63732448"/>
<evidence type="ECO:0000256" key="8">
    <source>
        <dbReference type="SAM" id="Coils"/>
    </source>
</evidence>
<dbReference type="PROSITE" id="PS00463">
    <property type="entry name" value="ZN2_CY6_FUNGAL_1"/>
    <property type="match status" value="1"/>
</dbReference>
<keyword evidence="5" id="KW-0238">DNA-binding</keyword>
<dbReference type="CDD" id="cd00067">
    <property type="entry name" value="GAL4"/>
    <property type="match status" value="1"/>
</dbReference>
<dbReference type="GO" id="GO:0008270">
    <property type="term" value="F:zinc ion binding"/>
    <property type="evidence" value="ECO:0007669"/>
    <property type="project" value="InterPro"/>
</dbReference>
<dbReference type="CDD" id="cd12148">
    <property type="entry name" value="fungal_TF_MHR"/>
    <property type="match status" value="1"/>
</dbReference>
<keyword evidence="3" id="KW-0862">Zinc</keyword>
<keyword evidence="2" id="KW-0479">Metal-binding</keyword>
<keyword evidence="7" id="KW-0539">Nucleus</keyword>
<evidence type="ECO:0000313" key="11">
    <source>
        <dbReference type="EMBL" id="OJI99234.1"/>
    </source>
</evidence>
<dbReference type="AlphaFoldDB" id="A0A1L9PCQ1"/>
<feature type="domain" description="Zn(2)-C6 fungal-type" evidence="10">
    <location>
        <begin position="24"/>
        <end position="55"/>
    </location>
</feature>
<dbReference type="EMBL" id="KV878126">
    <property type="protein sequence ID" value="OJI99234.1"/>
    <property type="molecule type" value="Genomic_DNA"/>
</dbReference>
<dbReference type="InterPro" id="IPR036864">
    <property type="entry name" value="Zn2-C6_fun-type_DNA-bd_sf"/>
</dbReference>
<dbReference type="GO" id="GO:0000981">
    <property type="term" value="F:DNA-binding transcription factor activity, RNA polymerase II-specific"/>
    <property type="evidence" value="ECO:0007669"/>
    <property type="project" value="InterPro"/>
</dbReference>
<feature type="region of interest" description="Disordered" evidence="9">
    <location>
        <begin position="91"/>
        <end position="121"/>
    </location>
</feature>
<dbReference type="GO" id="GO:0003677">
    <property type="term" value="F:DNA binding"/>
    <property type="evidence" value="ECO:0007669"/>
    <property type="project" value="UniProtKB-KW"/>
</dbReference>
<proteinExistence type="predicted"/>
<dbReference type="RefSeq" id="XP_040664997.1">
    <property type="nucleotide sequence ID" value="XM_040816937.1"/>
</dbReference>
<dbReference type="PANTHER" id="PTHR31313:SF86">
    <property type="entry name" value="ZN(2)-C6 FUNGAL-TYPE DOMAIN-CONTAINING PROTEIN"/>
    <property type="match status" value="1"/>
</dbReference>
<evidence type="ECO:0000256" key="6">
    <source>
        <dbReference type="ARBA" id="ARBA00023163"/>
    </source>
</evidence>
<dbReference type="OrthoDB" id="2154091at2759"/>
<sequence>MVDITPRVIPRLSRTPTSAATCRTCGNCRRRKVKCNGQQPKCGTCQSRGIIDCVYPQDARRTVVRAKREDVRTLQSKIESLQGRLEALTESPCVGGNRAPSQPTRTVPVTPSPSEIRGRNIDKADFPEPGAADDGPQVYGATSLLHDQSSDTPLANQKIRGVDTGLLSDETIKDKLISNAAIRRQEELSLSSTPSIAANIDFDGVPMDLAMHLLDLHWNRQHLSYLLTYRPAITDSLIRNGPYVNKLLMNAIFLQSSMYSDRVSPFFGDQQSNAKGLIFYDRFKALLPDYIDKPTIPTVVALLTAAACLIPYGYQSAGWALSGIGYQMVTDLGCHLASPASSNAAAIEQEMKKRVYWAAFVGDKLQALFLGRPIAMHVSTGNVTQVYLDTFEEMEEWTPYIDPVANVDTPIPSYRGRPSRAISTFQAFVQLCEIAGHIIESFYSVRSREKHESTLLQIKQDVTMQLATWRDKLPSWLRFDPSVDSTPPPHQITPHALYWTLVILTEQAFLSRGCFGFTLSPDLAEACRQRCIQAALSIWKLVEAYKQAFTLRRAQYLISYATYCAVLVMLQHTHHDNHEYVGCIRFFWSALWEYQRGCCYGLTRPLRLLRSLMRRLESVADYIETEEPVGNWSAPAEPGQPSLNPEVNLGFEIEPWDVSLLSGIPDDLFADDTIFGIFGG</sequence>
<evidence type="ECO:0000256" key="1">
    <source>
        <dbReference type="ARBA" id="ARBA00004123"/>
    </source>
</evidence>
<keyword evidence="8" id="KW-0175">Coiled coil</keyword>
<dbReference type="STRING" id="1036611.A0A1L9PCQ1"/>
<evidence type="ECO:0000256" key="4">
    <source>
        <dbReference type="ARBA" id="ARBA00023015"/>
    </source>
</evidence>
<feature type="compositionally biased region" description="Low complexity" evidence="9">
    <location>
        <begin position="100"/>
        <end position="114"/>
    </location>
</feature>
<reference evidence="12" key="1">
    <citation type="journal article" date="2017" name="Genome Biol.">
        <title>Comparative genomics reveals high biological diversity and specific adaptations in the industrially and medically important fungal genus Aspergillus.</title>
        <authorList>
            <person name="de Vries R.P."/>
            <person name="Riley R."/>
            <person name="Wiebenga A."/>
            <person name="Aguilar-Osorio G."/>
            <person name="Amillis S."/>
            <person name="Uchima C.A."/>
            <person name="Anderluh G."/>
            <person name="Asadollahi M."/>
            <person name="Askin M."/>
            <person name="Barry K."/>
            <person name="Battaglia E."/>
            <person name="Bayram O."/>
            <person name="Benocci T."/>
            <person name="Braus-Stromeyer S.A."/>
            <person name="Caldana C."/>
            <person name="Canovas D."/>
            <person name="Cerqueira G.C."/>
            <person name="Chen F."/>
            <person name="Chen W."/>
            <person name="Choi C."/>
            <person name="Clum A."/>
            <person name="Dos Santos R.A."/>
            <person name="Damasio A.R."/>
            <person name="Diallinas G."/>
            <person name="Emri T."/>
            <person name="Fekete E."/>
            <person name="Flipphi M."/>
            <person name="Freyberg S."/>
            <person name="Gallo A."/>
            <person name="Gournas C."/>
            <person name="Habgood R."/>
            <person name="Hainaut M."/>
            <person name="Harispe M.L."/>
            <person name="Henrissat B."/>
            <person name="Hilden K.S."/>
            <person name="Hope R."/>
            <person name="Hossain A."/>
            <person name="Karabika E."/>
            <person name="Karaffa L."/>
            <person name="Karanyi Z."/>
            <person name="Krasevec N."/>
            <person name="Kuo A."/>
            <person name="Kusch H."/>
            <person name="LaButti K."/>
            <person name="Lagendijk E.L."/>
            <person name="Lapidus A."/>
            <person name="Levasseur A."/>
            <person name="Lindquist E."/>
            <person name="Lipzen A."/>
            <person name="Logrieco A.F."/>
            <person name="MacCabe A."/>
            <person name="Maekelae M.R."/>
            <person name="Malavazi I."/>
            <person name="Melin P."/>
            <person name="Meyer V."/>
            <person name="Mielnichuk N."/>
            <person name="Miskei M."/>
            <person name="Molnar A.P."/>
            <person name="Mule G."/>
            <person name="Ngan C.Y."/>
            <person name="Orejas M."/>
            <person name="Orosz E."/>
            <person name="Ouedraogo J.P."/>
            <person name="Overkamp K.M."/>
            <person name="Park H.-S."/>
            <person name="Perrone G."/>
            <person name="Piumi F."/>
            <person name="Punt P.J."/>
            <person name="Ram A.F."/>
            <person name="Ramon A."/>
            <person name="Rauscher S."/>
            <person name="Record E."/>
            <person name="Riano-Pachon D.M."/>
            <person name="Robert V."/>
            <person name="Roehrig J."/>
            <person name="Ruller R."/>
            <person name="Salamov A."/>
            <person name="Salih N.S."/>
            <person name="Samson R.A."/>
            <person name="Sandor E."/>
            <person name="Sanguinetti M."/>
            <person name="Schuetze T."/>
            <person name="Sepcic K."/>
            <person name="Shelest E."/>
            <person name="Sherlock G."/>
            <person name="Sophianopoulou V."/>
            <person name="Squina F.M."/>
            <person name="Sun H."/>
            <person name="Susca A."/>
            <person name="Todd R.B."/>
            <person name="Tsang A."/>
            <person name="Unkles S.E."/>
            <person name="van de Wiele N."/>
            <person name="van Rossen-Uffink D."/>
            <person name="Oliveira J.V."/>
            <person name="Vesth T.C."/>
            <person name="Visser J."/>
            <person name="Yu J.-H."/>
            <person name="Zhou M."/>
            <person name="Andersen M.R."/>
            <person name="Archer D.B."/>
            <person name="Baker S.E."/>
            <person name="Benoit I."/>
            <person name="Brakhage A.A."/>
            <person name="Braus G.H."/>
            <person name="Fischer R."/>
            <person name="Frisvad J.C."/>
            <person name="Goldman G.H."/>
            <person name="Houbraken J."/>
            <person name="Oakley B."/>
            <person name="Pocsi I."/>
            <person name="Scazzocchio C."/>
            <person name="Seiboth B."/>
            <person name="vanKuyk P.A."/>
            <person name="Wortman J."/>
            <person name="Dyer P.S."/>
            <person name="Grigoriev I.V."/>
        </authorList>
    </citation>
    <scope>NUCLEOTIDE SEQUENCE [LARGE SCALE GENOMIC DNA]</scope>
    <source>
        <strain evidence="12">CBS 583.65</strain>
    </source>
</reference>
<evidence type="ECO:0000256" key="2">
    <source>
        <dbReference type="ARBA" id="ARBA00022723"/>
    </source>
</evidence>
<dbReference type="Pfam" id="PF00172">
    <property type="entry name" value="Zn_clus"/>
    <property type="match status" value="1"/>
</dbReference>
<dbReference type="InterPro" id="IPR051615">
    <property type="entry name" value="Transcr_Regulatory_Elem"/>
</dbReference>
<dbReference type="VEuPathDB" id="FungiDB:ASPVEDRAFT_80850"/>
<dbReference type="Gene3D" id="4.10.240.10">
    <property type="entry name" value="Zn(2)-C6 fungal-type DNA-binding domain"/>
    <property type="match status" value="1"/>
</dbReference>
<evidence type="ECO:0000313" key="12">
    <source>
        <dbReference type="Proteomes" id="UP000184073"/>
    </source>
</evidence>
<name>A0A1L9PCQ1_ASPVE</name>
<keyword evidence="12" id="KW-1185">Reference proteome</keyword>
<keyword evidence="4" id="KW-0805">Transcription regulation</keyword>
<dbReference type="PANTHER" id="PTHR31313">
    <property type="entry name" value="TY1 ENHANCER ACTIVATOR"/>
    <property type="match status" value="1"/>
</dbReference>
<comment type="subcellular location">
    <subcellularLocation>
        <location evidence="1">Nucleus</location>
    </subcellularLocation>
</comment>
<dbReference type="GO" id="GO:0005634">
    <property type="term" value="C:nucleus"/>
    <property type="evidence" value="ECO:0007669"/>
    <property type="project" value="UniProtKB-SubCell"/>
</dbReference>
<dbReference type="Proteomes" id="UP000184073">
    <property type="component" value="Unassembled WGS sequence"/>
</dbReference>
<organism evidence="11 12">
    <name type="scientific">Aspergillus versicolor CBS 583.65</name>
    <dbReference type="NCBI Taxonomy" id="1036611"/>
    <lineage>
        <taxon>Eukaryota</taxon>
        <taxon>Fungi</taxon>
        <taxon>Dikarya</taxon>
        <taxon>Ascomycota</taxon>
        <taxon>Pezizomycotina</taxon>
        <taxon>Eurotiomycetes</taxon>
        <taxon>Eurotiomycetidae</taxon>
        <taxon>Eurotiales</taxon>
        <taxon>Aspergillaceae</taxon>
        <taxon>Aspergillus</taxon>
        <taxon>Aspergillus subgen. Nidulantes</taxon>
    </lineage>
</organism>
<evidence type="ECO:0000256" key="9">
    <source>
        <dbReference type="SAM" id="MobiDB-lite"/>
    </source>
</evidence>
<dbReference type="SMART" id="SM00066">
    <property type="entry name" value="GAL4"/>
    <property type="match status" value="1"/>
</dbReference>
<evidence type="ECO:0000256" key="3">
    <source>
        <dbReference type="ARBA" id="ARBA00022833"/>
    </source>
</evidence>
<dbReference type="PROSITE" id="PS50048">
    <property type="entry name" value="ZN2_CY6_FUNGAL_2"/>
    <property type="match status" value="1"/>
</dbReference>
<dbReference type="GO" id="GO:0006351">
    <property type="term" value="P:DNA-templated transcription"/>
    <property type="evidence" value="ECO:0007669"/>
    <property type="project" value="InterPro"/>
</dbReference>
<dbReference type="InterPro" id="IPR001138">
    <property type="entry name" value="Zn2Cys6_DnaBD"/>
</dbReference>
<dbReference type="InterPro" id="IPR007219">
    <property type="entry name" value="XnlR_reg_dom"/>
</dbReference>
<protein>
    <recommendedName>
        <fullName evidence="10">Zn(2)-C6 fungal-type domain-containing protein</fullName>
    </recommendedName>
</protein>
<accession>A0A1L9PCQ1</accession>
<keyword evidence="6" id="KW-0804">Transcription</keyword>
<gene>
    <name evidence="11" type="ORF">ASPVEDRAFT_80850</name>
</gene>
<evidence type="ECO:0000259" key="10">
    <source>
        <dbReference type="PROSITE" id="PS50048"/>
    </source>
</evidence>
<dbReference type="SUPFAM" id="SSF57701">
    <property type="entry name" value="Zn2/Cys6 DNA-binding domain"/>
    <property type="match status" value="1"/>
</dbReference>